<evidence type="ECO:0000313" key="2">
    <source>
        <dbReference type="Proteomes" id="UP001234297"/>
    </source>
</evidence>
<accession>A0ACC2L9R9</accession>
<dbReference type="Proteomes" id="UP001234297">
    <property type="component" value="Chromosome 7"/>
</dbReference>
<evidence type="ECO:0000313" key="1">
    <source>
        <dbReference type="EMBL" id="KAJ8629789.1"/>
    </source>
</evidence>
<gene>
    <name evidence="1" type="ORF">MRB53_023112</name>
</gene>
<proteinExistence type="predicted"/>
<organism evidence="1 2">
    <name type="scientific">Persea americana</name>
    <name type="common">Avocado</name>
    <dbReference type="NCBI Taxonomy" id="3435"/>
    <lineage>
        <taxon>Eukaryota</taxon>
        <taxon>Viridiplantae</taxon>
        <taxon>Streptophyta</taxon>
        <taxon>Embryophyta</taxon>
        <taxon>Tracheophyta</taxon>
        <taxon>Spermatophyta</taxon>
        <taxon>Magnoliopsida</taxon>
        <taxon>Magnoliidae</taxon>
        <taxon>Laurales</taxon>
        <taxon>Lauraceae</taxon>
        <taxon>Persea</taxon>
    </lineage>
</organism>
<sequence>MNGLIHRAAGNDKKDEGKALDWLDQPDRPDLRLTLTPQQNTVLHIAVRFNQEGLATKIIELCSPLLYERNSKGDIPLHIAAKAGHLDLARLLASEARAPGDLEEGTTQRVPGEMLRMTNWEGNTPLHEALKMGHEKMALCLLVHDEEEELGGIVNYAKESPLYLAVGASLRHVVVELLDRRNCSIEGPDSQTPLHIAVIGGRSKRGLDMVEILLKHFTHRDIQRVDRFGKTALHYAAALGYRATLVALVSANPSLVYVADNDGNLPLHIIVKNGHQFPMVKDILSSNPSAAEILDRKGRNALHVAVMNGNLPMLKVLVELPELKVLINEPDSDGNTPLHLAAKIHYDRIVTILLANGANGRITNRQGLTPRDINDFDEESPLEQELLRWSFTIFGAVNSPLARVKKISLGRRGTPCLSSSDLRSVANTISVVAALIATVTFAAAFTFPGGYTNTGPGEGLPVFIKRAALKAFVLSDIVAFCSSLTVAFLMLYNLFGDRAFFVSALRMSIVLLCLAGSGTVVALASALYVVLSNESLWLAIAVICVACSVPLLAYLAVNLSRYHTTSSFKELGDEV</sequence>
<name>A0ACC2L9R9_PERAE</name>
<protein>
    <submittedName>
        <fullName evidence="1">Uncharacterized protein</fullName>
    </submittedName>
</protein>
<comment type="caution">
    <text evidence="1">The sequence shown here is derived from an EMBL/GenBank/DDBJ whole genome shotgun (WGS) entry which is preliminary data.</text>
</comment>
<keyword evidence="2" id="KW-1185">Reference proteome</keyword>
<reference evidence="1 2" key="1">
    <citation type="journal article" date="2022" name="Hortic Res">
        <title>A haplotype resolved chromosomal level avocado genome allows analysis of novel avocado genes.</title>
        <authorList>
            <person name="Nath O."/>
            <person name="Fletcher S.J."/>
            <person name="Hayward A."/>
            <person name="Shaw L.M."/>
            <person name="Masouleh A.K."/>
            <person name="Furtado A."/>
            <person name="Henry R.J."/>
            <person name="Mitter N."/>
        </authorList>
    </citation>
    <scope>NUCLEOTIDE SEQUENCE [LARGE SCALE GENOMIC DNA]</scope>
    <source>
        <strain evidence="2">cv. Hass</strain>
    </source>
</reference>
<dbReference type="EMBL" id="CM056815">
    <property type="protein sequence ID" value="KAJ8629789.1"/>
    <property type="molecule type" value="Genomic_DNA"/>
</dbReference>